<dbReference type="PANTHER" id="PTHR43163">
    <property type="entry name" value="DIPEPTIDE TRANSPORT SYSTEM PERMEASE PROTEIN DPPB-RELATED"/>
    <property type="match status" value="1"/>
</dbReference>
<dbReference type="InterPro" id="IPR035906">
    <property type="entry name" value="MetI-like_sf"/>
</dbReference>
<feature type="transmembrane region" description="Helical" evidence="7">
    <location>
        <begin position="168"/>
        <end position="189"/>
    </location>
</feature>
<comment type="subcellular location">
    <subcellularLocation>
        <location evidence="1 7">Cell membrane</location>
        <topology evidence="1 7">Multi-pass membrane protein</topology>
    </subcellularLocation>
</comment>
<comment type="similarity">
    <text evidence="7">Belongs to the binding-protein-dependent transport system permease family.</text>
</comment>
<dbReference type="RefSeq" id="WP_270038266.1">
    <property type="nucleotide sequence ID" value="NZ_JAPDOD010000002.1"/>
</dbReference>
<evidence type="ECO:0000256" key="5">
    <source>
        <dbReference type="ARBA" id="ARBA00022989"/>
    </source>
</evidence>
<name>A0A9X3MQV9_9ACTN</name>
<protein>
    <submittedName>
        <fullName evidence="9">ABC transporter permease</fullName>
    </submittedName>
</protein>
<gene>
    <name evidence="9" type="ORF">OM076_04580</name>
</gene>
<feature type="transmembrane region" description="Helical" evidence="7">
    <location>
        <begin position="226"/>
        <end position="253"/>
    </location>
</feature>
<evidence type="ECO:0000256" key="3">
    <source>
        <dbReference type="ARBA" id="ARBA00022475"/>
    </source>
</evidence>
<feature type="domain" description="ABC transmembrane type-1" evidence="8">
    <location>
        <begin position="81"/>
        <end position="292"/>
    </location>
</feature>
<keyword evidence="6 7" id="KW-0472">Membrane</keyword>
<dbReference type="PROSITE" id="PS50928">
    <property type="entry name" value="ABC_TM1"/>
    <property type="match status" value="1"/>
</dbReference>
<evidence type="ECO:0000256" key="2">
    <source>
        <dbReference type="ARBA" id="ARBA00022448"/>
    </source>
</evidence>
<evidence type="ECO:0000256" key="7">
    <source>
        <dbReference type="RuleBase" id="RU363032"/>
    </source>
</evidence>
<dbReference type="GO" id="GO:0005886">
    <property type="term" value="C:plasma membrane"/>
    <property type="evidence" value="ECO:0007669"/>
    <property type="project" value="UniProtKB-SubCell"/>
</dbReference>
<keyword evidence="4 7" id="KW-0812">Transmembrane</keyword>
<feature type="transmembrane region" description="Helical" evidence="7">
    <location>
        <begin position="12"/>
        <end position="34"/>
    </location>
</feature>
<evidence type="ECO:0000256" key="4">
    <source>
        <dbReference type="ARBA" id="ARBA00022692"/>
    </source>
</evidence>
<organism evidence="9 10">
    <name type="scientific">Solirubrobacter ginsenosidimutans</name>
    <dbReference type="NCBI Taxonomy" id="490573"/>
    <lineage>
        <taxon>Bacteria</taxon>
        <taxon>Bacillati</taxon>
        <taxon>Actinomycetota</taxon>
        <taxon>Thermoleophilia</taxon>
        <taxon>Solirubrobacterales</taxon>
        <taxon>Solirubrobacteraceae</taxon>
        <taxon>Solirubrobacter</taxon>
    </lineage>
</organism>
<dbReference type="PANTHER" id="PTHR43163:SF6">
    <property type="entry name" value="DIPEPTIDE TRANSPORT SYSTEM PERMEASE PROTEIN DPPB-RELATED"/>
    <property type="match status" value="1"/>
</dbReference>
<feature type="transmembrane region" description="Helical" evidence="7">
    <location>
        <begin position="273"/>
        <end position="295"/>
    </location>
</feature>
<dbReference type="SUPFAM" id="SSF161098">
    <property type="entry name" value="MetI-like"/>
    <property type="match status" value="1"/>
</dbReference>
<dbReference type="EMBL" id="JAPDOD010000002">
    <property type="protein sequence ID" value="MDA0159530.1"/>
    <property type="molecule type" value="Genomic_DNA"/>
</dbReference>
<reference evidence="9" key="1">
    <citation type="submission" date="2022-10" db="EMBL/GenBank/DDBJ databases">
        <title>The WGS of Solirubrobacter ginsenosidimutans DSM 21036.</title>
        <authorList>
            <person name="Jiang Z."/>
        </authorList>
    </citation>
    <scope>NUCLEOTIDE SEQUENCE</scope>
    <source>
        <strain evidence="9">DSM 21036</strain>
    </source>
</reference>
<evidence type="ECO:0000313" key="9">
    <source>
        <dbReference type="EMBL" id="MDA0159530.1"/>
    </source>
</evidence>
<keyword evidence="2 7" id="KW-0813">Transport</keyword>
<evidence type="ECO:0000256" key="1">
    <source>
        <dbReference type="ARBA" id="ARBA00004651"/>
    </source>
</evidence>
<dbReference type="Gene3D" id="1.10.3720.10">
    <property type="entry name" value="MetI-like"/>
    <property type="match status" value="1"/>
</dbReference>
<proteinExistence type="inferred from homology"/>
<comment type="caution">
    <text evidence="9">The sequence shown here is derived from an EMBL/GenBank/DDBJ whole genome shotgun (WGS) entry which is preliminary data.</text>
</comment>
<dbReference type="CDD" id="cd06261">
    <property type="entry name" value="TM_PBP2"/>
    <property type="match status" value="1"/>
</dbReference>
<keyword evidence="10" id="KW-1185">Reference proteome</keyword>
<feature type="transmembrane region" description="Helical" evidence="7">
    <location>
        <begin position="118"/>
        <end position="142"/>
    </location>
</feature>
<evidence type="ECO:0000256" key="6">
    <source>
        <dbReference type="ARBA" id="ARBA00023136"/>
    </source>
</evidence>
<accession>A0A9X3MQV9</accession>
<sequence>MSDSFPFYVARRALAVIGVSVALTALTFLMLHLLTPESFPDPRPLHVELLTYLRDVFVRADFGDSTQRPFLPVRSMLADALPADLALLIGAMVIGSVLGIAGGTVCARRPRTFVARALQGLAALFLCAPVYFVGYLVILLFAPNVGAPIPIPLVTVNTYQSLGEDPVAWLHSLLVPWLVAGMPLAALCLRMVRATLPEVVAEDYVRTATAKGVSPRRITIVHTLPVALPATIALIGTYIPILLANVILVEAVFGIPGIYRLIPNAVDGRNFPVLMAIVIVGSVLVVVANAIADILQAALDPRVRP</sequence>
<evidence type="ECO:0000259" key="8">
    <source>
        <dbReference type="PROSITE" id="PS50928"/>
    </source>
</evidence>
<feature type="transmembrane region" description="Helical" evidence="7">
    <location>
        <begin position="85"/>
        <end position="106"/>
    </location>
</feature>
<evidence type="ECO:0000313" key="10">
    <source>
        <dbReference type="Proteomes" id="UP001149140"/>
    </source>
</evidence>
<dbReference type="Pfam" id="PF00528">
    <property type="entry name" value="BPD_transp_1"/>
    <property type="match status" value="1"/>
</dbReference>
<dbReference type="Proteomes" id="UP001149140">
    <property type="component" value="Unassembled WGS sequence"/>
</dbReference>
<dbReference type="AlphaFoldDB" id="A0A9X3MQV9"/>
<keyword evidence="5 7" id="KW-1133">Transmembrane helix</keyword>
<dbReference type="GO" id="GO:0055085">
    <property type="term" value="P:transmembrane transport"/>
    <property type="evidence" value="ECO:0007669"/>
    <property type="project" value="InterPro"/>
</dbReference>
<dbReference type="InterPro" id="IPR000515">
    <property type="entry name" value="MetI-like"/>
</dbReference>
<keyword evidence="3" id="KW-1003">Cell membrane</keyword>